<dbReference type="GO" id="GO:0003677">
    <property type="term" value="F:DNA binding"/>
    <property type="evidence" value="ECO:0007669"/>
    <property type="project" value="UniProtKB-KW"/>
</dbReference>
<dbReference type="PROSITE" id="PS50994">
    <property type="entry name" value="INTEGRASE"/>
    <property type="match status" value="1"/>
</dbReference>
<reference evidence="8 9" key="1">
    <citation type="journal article" date="2017" name="Int. J. Syst. Evol. Microbiol.">
        <title>Mycobacterium talmoniae sp. nov., a slowly growing mycobacterium isolated from human respiratory samples.</title>
        <authorList>
            <person name="Davidson R.M."/>
            <person name="DeGroote M.A."/>
            <person name="Marola J.L."/>
            <person name="Buss S."/>
            <person name="Jones V."/>
            <person name="McNeil M.R."/>
            <person name="Freifeld A.G."/>
            <person name="Elaine Epperson L."/>
            <person name="Hasan N.A."/>
            <person name="Jackson M."/>
            <person name="Iwen P.C."/>
            <person name="Salfinger M."/>
            <person name="Strong M."/>
        </authorList>
    </citation>
    <scope>NUCLEOTIDE SEQUENCE [LARGE SCALE GENOMIC DNA]</scope>
    <source>
        <strain evidence="8 9">ATCC BAA-2683</strain>
    </source>
</reference>
<proteinExistence type="inferred from homology"/>
<dbReference type="Gene3D" id="3.30.420.10">
    <property type="entry name" value="Ribonuclease H-like superfamily/Ribonuclease H"/>
    <property type="match status" value="1"/>
</dbReference>
<keyword evidence="3" id="KW-0815">Transposition</keyword>
<keyword evidence="4" id="KW-0238">DNA-binding</keyword>
<dbReference type="GO" id="GO:0015074">
    <property type="term" value="P:DNA integration"/>
    <property type="evidence" value="ECO:0007669"/>
    <property type="project" value="InterPro"/>
</dbReference>
<name>A0A2S8BS61_9MYCO</name>
<dbReference type="Proteomes" id="UP000238296">
    <property type="component" value="Unassembled WGS sequence"/>
</dbReference>
<dbReference type="NCBIfam" id="NF033563">
    <property type="entry name" value="transpos_IS30"/>
    <property type="match status" value="1"/>
</dbReference>
<dbReference type="PROSITE" id="PS01043">
    <property type="entry name" value="TRANSPOSASE_IS30"/>
    <property type="match status" value="1"/>
</dbReference>
<feature type="region of interest" description="Disordered" evidence="6">
    <location>
        <begin position="110"/>
        <end position="129"/>
    </location>
</feature>
<dbReference type="PANTHER" id="PTHR10948:SF23">
    <property type="entry name" value="TRANSPOSASE INSI FOR INSERTION SEQUENCE ELEMENT IS30A-RELATED"/>
    <property type="match status" value="1"/>
</dbReference>
<dbReference type="SUPFAM" id="SSF53098">
    <property type="entry name" value="Ribonuclease H-like"/>
    <property type="match status" value="1"/>
</dbReference>
<dbReference type="AlphaFoldDB" id="A0A2S8BS61"/>
<dbReference type="GO" id="GO:0005829">
    <property type="term" value="C:cytosol"/>
    <property type="evidence" value="ECO:0007669"/>
    <property type="project" value="TreeGrafter"/>
</dbReference>
<dbReference type="InterPro" id="IPR051917">
    <property type="entry name" value="Transposase-Integrase"/>
</dbReference>
<feature type="domain" description="Integrase catalytic" evidence="7">
    <location>
        <begin position="292"/>
        <end position="455"/>
    </location>
</feature>
<evidence type="ECO:0000313" key="9">
    <source>
        <dbReference type="Proteomes" id="UP000238296"/>
    </source>
</evidence>
<evidence type="ECO:0000256" key="3">
    <source>
        <dbReference type="ARBA" id="ARBA00022578"/>
    </source>
</evidence>
<gene>
    <name evidence="8" type="ORF">C1Y40_00234</name>
</gene>
<dbReference type="InterPro" id="IPR001598">
    <property type="entry name" value="Transposase_IS30_CS"/>
</dbReference>
<feature type="region of interest" description="Disordered" evidence="6">
    <location>
        <begin position="264"/>
        <end position="283"/>
    </location>
</feature>
<evidence type="ECO:0000256" key="6">
    <source>
        <dbReference type="SAM" id="MobiDB-lite"/>
    </source>
</evidence>
<accession>A0A2S8BS61</accession>
<dbReference type="InterPro" id="IPR012337">
    <property type="entry name" value="RNaseH-like_sf"/>
</dbReference>
<evidence type="ECO:0000256" key="5">
    <source>
        <dbReference type="ARBA" id="ARBA00023172"/>
    </source>
</evidence>
<dbReference type="PANTHER" id="PTHR10948">
    <property type="entry name" value="TRANSPOSASE"/>
    <property type="match status" value="1"/>
</dbReference>
<dbReference type="GO" id="GO:0004803">
    <property type="term" value="F:transposase activity"/>
    <property type="evidence" value="ECO:0007669"/>
    <property type="project" value="InterPro"/>
</dbReference>
<dbReference type="InterPro" id="IPR025246">
    <property type="entry name" value="IS30-like_HTH"/>
</dbReference>
<evidence type="ECO:0000256" key="4">
    <source>
        <dbReference type="ARBA" id="ARBA00023125"/>
    </source>
</evidence>
<evidence type="ECO:0000259" key="7">
    <source>
        <dbReference type="PROSITE" id="PS50994"/>
    </source>
</evidence>
<dbReference type="InterPro" id="IPR036397">
    <property type="entry name" value="RNaseH_sf"/>
</dbReference>
<evidence type="ECO:0000256" key="2">
    <source>
        <dbReference type="ARBA" id="ARBA00006363"/>
    </source>
</evidence>
<dbReference type="Pfam" id="PF00665">
    <property type="entry name" value="rve"/>
    <property type="match status" value="1"/>
</dbReference>
<dbReference type="Pfam" id="PF13936">
    <property type="entry name" value="HTH_38"/>
    <property type="match status" value="1"/>
</dbReference>
<comment type="function">
    <text evidence="1">Required for the transposition of the insertion element.</text>
</comment>
<sequence length="466" mass="51657">MGYQTGFRGRGDRRVPESVRERFWEAVESGLSPTAAATVAGVSGSTGRGWAKAAGYQTNPKHFGIRYSAQVKDTFWELVRAGMQPTQAAVVAGVSEHSARRWIEQAGFMPRTPVPDDGESQPDADLGPSGPLTFVERCRLEELLEEGYTKAKAADLLGRDRSTIYREARRGATGPAAVYRAATGQDAAEAARARPKLRKLESNPVLLAEVLQRLEQRHSPEQIAGRLRQDFPDDPEMWVSHETIYQSMYVQPRGELARLVKQALRTGRQRRKSQGRKPVEDRSRFKAGMVNISERPAEAADRAIPGHWEGDLVLGARNESAIVTMVERTTGFVMLLHLPGDHTAATVAEAMTAKIPEIPEILRRSLTWDQGSEMALHTTITKATGLPIYFCDPHSPWQRGTNENTNGLLRQYFPKGTDLSFHGPGILDNVAAELNARPRKRFNWRTPAEELDRLLSDPSTFVAATT</sequence>
<comment type="similarity">
    <text evidence="2">Belongs to the transposase IS30 family.</text>
</comment>
<comment type="caution">
    <text evidence="8">The sequence shown here is derived from an EMBL/GenBank/DDBJ whole genome shotgun (WGS) entry which is preliminary data.</text>
</comment>
<evidence type="ECO:0000256" key="1">
    <source>
        <dbReference type="ARBA" id="ARBA00002190"/>
    </source>
</evidence>
<organism evidence="8 9">
    <name type="scientific">Mycobacterium talmoniae</name>
    <dbReference type="NCBI Taxonomy" id="1858794"/>
    <lineage>
        <taxon>Bacteria</taxon>
        <taxon>Bacillati</taxon>
        <taxon>Actinomycetota</taxon>
        <taxon>Actinomycetes</taxon>
        <taxon>Mycobacteriales</taxon>
        <taxon>Mycobacteriaceae</taxon>
        <taxon>Mycobacterium</taxon>
    </lineage>
</organism>
<dbReference type="GO" id="GO:0006313">
    <property type="term" value="P:DNA transposition"/>
    <property type="evidence" value="ECO:0007669"/>
    <property type="project" value="InterPro"/>
</dbReference>
<dbReference type="InterPro" id="IPR001584">
    <property type="entry name" value="Integrase_cat-core"/>
</dbReference>
<evidence type="ECO:0000313" key="8">
    <source>
        <dbReference type="EMBL" id="PQM49518.1"/>
    </source>
</evidence>
<keyword evidence="5" id="KW-0233">DNA recombination</keyword>
<dbReference type="InterPro" id="IPR053392">
    <property type="entry name" value="Transposase_IS30-like"/>
</dbReference>
<dbReference type="EMBL" id="PPEA01000041">
    <property type="protein sequence ID" value="PQM49518.1"/>
    <property type="molecule type" value="Genomic_DNA"/>
</dbReference>
<protein>
    <recommendedName>
        <fullName evidence="7">Integrase catalytic domain-containing protein</fullName>
    </recommendedName>
</protein>